<name>A0ABS0BBL9_9GAMM</name>
<gene>
    <name evidence="1" type="ORF">IU514_14855</name>
</gene>
<dbReference type="Proteomes" id="UP001429984">
    <property type="component" value="Unassembled WGS sequence"/>
</dbReference>
<proteinExistence type="predicted"/>
<sequence>MLIRFATLDMDSDSGRPSGVLVAAHALRDEADLAAHEHEALYSALRWFNEQLPVPSALDEPEHRRAISWFKPAAVEAIRRMWHLKDLLDLHGHHVQVFRTADPGTVLYEDEWQVVAKPRRGQRF</sequence>
<dbReference type="RefSeq" id="WP_194931917.1">
    <property type="nucleotide sequence ID" value="NZ_JADLZT010000008.1"/>
</dbReference>
<protein>
    <submittedName>
        <fullName evidence="1">Uncharacterized protein</fullName>
    </submittedName>
</protein>
<evidence type="ECO:0000313" key="2">
    <source>
        <dbReference type="Proteomes" id="UP001429984"/>
    </source>
</evidence>
<comment type="caution">
    <text evidence="1">The sequence shown here is derived from an EMBL/GenBank/DDBJ whole genome shotgun (WGS) entry which is preliminary data.</text>
</comment>
<accession>A0ABS0BBL9</accession>
<keyword evidence="2" id="KW-1185">Reference proteome</keyword>
<organism evidence="1 2">
    <name type="scientific">Lysobacter niastensis</name>
    <dbReference type="NCBI Taxonomy" id="380629"/>
    <lineage>
        <taxon>Bacteria</taxon>
        <taxon>Pseudomonadati</taxon>
        <taxon>Pseudomonadota</taxon>
        <taxon>Gammaproteobacteria</taxon>
        <taxon>Lysobacterales</taxon>
        <taxon>Lysobacteraceae</taxon>
        <taxon>Lysobacter</taxon>
    </lineage>
</organism>
<evidence type="ECO:0000313" key="1">
    <source>
        <dbReference type="EMBL" id="MBF6025312.1"/>
    </source>
</evidence>
<dbReference type="EMBL" id="JADLZT010000008">
    <property type="protein sequence ID" value="MBF6025312.1"/>
    <property type="molecule type" value="Genomic_DNA"/>
</dbReference>
<reference evidence="1 2" key="1">
    <citation type="submission" date="2020-11" db="EMBL/GenBank/DDBJ databases">
        <title>Draft Genome Sequence and Secondary Metabolite Biosynthetic Potential of the Lysobacter niastensis Type strain DSM 18481.</title>
        <authorList>
            <person name="Turrini P."/>
            <person name="Artuso I."/>
            <person name="Tescari M."/>
            <person name="Lugli G.A."/>
            <person name="Frangipani E."/>
            <person name="Ventura M."/>
            <person name="Visca P."/>
        </authorList>
    </citation>
    <scope>NUCLEOTIDE SEQUENCE [LARGE SCALE GENOMIC DNA]</scope>
    <source>
        <strain evidence="1 2">DSM 18481</strain>
    </source>
</reference>